<feature type="domain" description="Chalcone isomerase" evidence="2">
    <location>
        <begin position="40"/>
        <end position="204"/>
    </location>
</feature>
<dbReference type="GO" id="GO:0016872">
    <property type="term" value="F:intramolecular lyase activity"/>
    <property type="evidence" value="ECO:0007669"/>
    <property type="project" value="InterPro"/>
</dbReference>
<dbReference type="Gene3D" id="3.50.70.10">
    <property type="match status" value="1"/>
</dbReference>
<evidence type="ECO:0000256" key="1">
    <source>
        <dbReference type="SAM" id="SignalP"/>
    </source>
</evidence>
<dbReference type="PANTHER" id="PTHR47698:SF2">
    <property type="entry name" value="FATTY-ACID-BINDING PROTEIN 3, CHLOROPLASTIC"/>
    <property type="match status" value="1"/>
</dbReference>
<reference evidence="3" key="1">
    <citation type="submission" date="2023-08" db="EMBL/GenBank/DDBJ databases">
        <authorList>
            <person name="Audoor S."/>
            <person name="Bilcke G."/>
        </authorList>
    </citation>
    <scope>NUCLEOTIDE SEQUENCE</scope>
</reference>
<evidence type="ECO:0000313" key="3">
    <source>
        <dbReference type="EMBL" id="CAJ1931810.1"/>
    </source>
</evidence>
<gene>
    <name evidence="3" type="ORF">CYCCA115_LOCUS2556</name>
</gene>
<feature type="chain" id="PRO_5042207235" description="Chalcone isomerase domain-containing protein" evidence="1">
    <location>
        <begin position="25"/>
        <end position="210"/>
    </location>
</feature>
<sequence>MVSCGYAYSIVSILLLLIAPPCTADMTDKPTGIRFAGQLRDLGLFGVGVRKKGPIKVYSVGMYCSEVVRETLSTVSRTAGRGKEAISVLCKGAQENPTSFILIMNFKVGAEKMASAIAESVAPRHSVSSDVDDLKGLIFSGVSEKGAAVKGTVLQFDCSPESGVGVSVDGKEQGNVASGGLAKAFCRVYLDDDCVSKPLRDSILENCCAP</sequence>
<proteinExistence type="predicted"/>
<dbReference type="InterPro" id="IPR036298">
    <property type="entry name" value="Chalcone_isomerase_sf"/>
</dbReference>
<dbReference type="InterPro" id="IPR016087">
    <property type="entry name" value="Chalcone_isomerase"/>
</dbReference>
<feature type="signal peptide" evidence="1">
    <location>
        <begin position="1"/>
        <end position="24"/>
    </location>
</feature>
<protein>
    <recommendedName>
        <fullName evidence="2">Chalcone isomerase domain-containing protein</fullName>
    </recommendedName>
</protein>
<dbReference type="Proteomes" id="UP001295423">
    <property type="component" value="Unassembled WGS sequence"/>
</dbReference>
<keyword evidence="4" id="KW-1185">Reference proteome</keyword>
<evidence type="ECO:0000259" key="2">
    <source>
        <dbReference type="Pfam" id="PF16036"/>
    </source>
</evidence>
<dbReference type="PANTHER" id="PTHR47698">
    <property type="entry name" value="FATTY-ACID-BINDING PROTEIN 3, CHLOROPLASTIC"/>
    <property type="match status" value="1"/>
</dbReference>
<dbReference type="SUPFAM" id="SSF54626">
    <property type="entry name" value="Chalcone isomerase"/>
    <property type="match status" value="1"/>
</dbReference>
<organism evidence="3 4">
    <name type="scientific">Cylindrotheca closterium</name>
    <dbReference type="NCBI Taxonomy" id="2856"/>
    <lineage>
        <taxon>Eukaryota</taxon>
        <taxon>Sar</taxon>
        <taxon>Stramenopiles</taxon>
        <taxon>Ochrophyta</taxon>
        <taxon>Bacillariophyta</taxon>
        <taxon>Bacillariophyceae</taxon>
        <taxon>Bacillariophycidae</taxon>
        <taxon>Bacillariales</taxon>
        <taxon>Bacillariaceae</taxon>
        <taxon>Cylindrotheca</taxon>
    </lineage>
</organism>
<dbReference type="EMBL" id="CAKOGP040000180">
    <property type="protein sequence ID" value="CAJ1931810.1"/>
    <property type="molecule type" value="Genomic_DNA"/>
</dbReference>
<dbReference type="Pfam" id="PF16036">
    <property type="entry name" value="Chalcone_3"/>
    <property type="match status" value="1"/>
</dbReference>
<dbReference type="AlphaFoldDB" id="A0AAD2FE55"/>
<dbReference type="InterPro" id="IPR016088">
    <property type="entry name" value="Chalcone_isomerase_3-sand"/>
</dbReference>
<evidence type="ECO:0000313" key="4">
    <source>
        <dbReference type="Proteomes" id="UP001295423"/>
    </source>
</evidence>
<name>A0AAD2FE55_9STRA</name>
<keyword evidence="1" id="KW-0732">Signal</keyword>
<comment type="caution">
    <text evidence="3">The sequence shown here is derived from an EMBL/GenBank/DDBJ whole genome shotgun (WGS) entry which is preliminary data.</text>
</comment>
<accession>A0AAD2FE55</accession>